<evidence type="ECO:0000313" key="2">
    <source>
        <dbReference type="Proteomes" id="UP000079169"/>
    </source>
</evidence>
<proteinExistence type="predicted"/>
<evidence type="ECO:0000256" key="1">
    <source>
        <dbReference type="SAM" id="SignalP"/>
    </source>
</evidence>
<evidence type="ECO:0000313" key="3">
    <source>
        <dbReference type="RefSeq" id="XP_026676372.1"/>
    </source>
</evidence>
<feature type="signal peptide" evidence="1">
    <location>
        <begin position="1"/>
        <end position="20"/>
    </location>
</feature>
<name>A0A3Q0IJM5_DIACI</name>
<dbReference type="GeneID" id="113465770"/>
<accession>A0A3Q0IJM5</accession>
<organism evidence="2 3">
    <name type="scientific">Diaphorina citri</name>
    <name type="common">Asian citrus psyllid</name>
    <dbReference type="NCBI Taxonomy" id="121845"/>
    <lineage>
        <taxon>Eukaryota</taxon>
        <taxon>Metazoa</taxon>
        <taxon>Ecdysozoa</taxon>
        <taxon>Arthropoda</taxon>
        <taxon>Hexapoda</taxon>
        <taxon>Insecta</taxon>
        <taxon>Pterygota</taxon>
        <taxon>Neoptera</taxon>
        <taxon>Paraneoptera</taxon>
        <taxon>Hemiptera</taxon>
        <taxon>Sternorrhyncha</taxon>
        <taxon>Psylloidea</taxon>
        <taxon>Psyllidae</taxon>
        <taxon>Diaphorininae</taxon>
        <taxon>Diaphorina</taxon>
    </lineage>
</organism>
<feature type="chain" id="PRO_5018337728" evidence="1">
    <location>
        <begin position="21"/>
        <end position="213"/>
    </location>
</feature>
<dbReference type="AlphaFoldDB" id="A0A3Q0IJM5"/>
<dbReference type="PaxDb" id="121845-A0A3Q0IJM5"/>
<sequence length="213" mass="23833">MALFPALVICLLLAPSISLANQAPPRQGRGIFKPNTYTVFVEQKSLVTEINPSSCVVVEPSLPPCRHVRQLRIQPTTTTRILQTHAPTLVQDIDQSVHQRGVGEGRFFWHLTGSQPPVHQAKEKVGKVVEPQKKRPWDGWFSFNDDVTVTQTIVHHMTKKIEDPNTVVKFSVKGCEPTRLPFDLPQCNDTVISRTNADIESASISKDIHYVPV</sequence>
<protein>
    <submittedName>
        <fullName evidence="3">Uncharacterized protein LOC113465770</fullName>
    </submittedName>
</protein>
<dbReference type="KEGG" id="dci:113465770"/>
<reference evidence="3" key="1">
    <citation type="submission" date="2025-08" db="UniProtKB">
        <authorList>
            <consortium name="RefSeq"/>
        </authorList>
    </citation>
    <scope>IDENTIFICATION</scope>
</reference>
<keyword evidence="2" id="KW-1185">Reference proteome</keyword>
<dbReference type="Proteomes" id="UP000079169">
    <property type="component" value="Unplaced"/>
</dbReference>
<gene>
    <name evidence="3" type="primary">LOC113465770</name>
</gene>
<dbReference type="RefSeq" id="XP_026676372.1">
    <property type="nucleotide sequence ID" value="XM_026820571.1"/>
</dbReference>
<keyword evidence="1" id="KW-0732">Signal</keyword>